<gene>
    <name evidence="1" type="ORF">M8C21_001919</name>
</gene>
<comment type="caution">
    <text evidence="1">The sequence shown here is derived from an EMBL/GenBank/DDBJ whole genome shotgun (WGS) entry which is preliminary data.</text>
</comment>
<sequence>MENHDQLYVHSSEPFASRVISFFNRVEFSKQNNSIKIDTHLSDSINGFVQPMLESMKHPDVLASLHIPRVLAGSTIPETHVSEADIDERQLWHDIYGYHNSRNNRSYNRTEGCG</sequence>
<dbReference type="AlphaFoldDB" id="A0AAD5GVX9"/>
<proteinExistence type="predicted"/>
<reference evidence="1" key="1">
    <citation type="submission" date="2022-06" db="EMBL/GenBank/DDBJ databases">
        <title>Uncovering the hologenomic basis of an extraordinary plant invasion.</title>
        <authorList>
            <person name="Bieker V.C."/>
            <person name="Martin M.D."/>
            <person name="Gilbert T."/>
            <person name="Hodgins K."/>
            <person name="Battlay P."/>
            <person name="Petersen B."/>
            <person name="Wilson J."/>
        </authorList>
    </citation>
    <scope>NUCLEOTIDE SEQUENCE</scope>
    <source>
        <strain evidence="1">AA19_3_7</strain>
        <tissue evidence="1">Leaf</tissue>
    </source>
</reference>
<organism evidence="1 2">
    <name type="scientific">Ambrosia artemisiifolia</name>
    <name type="common">Common ragweed</name>
    <dbReference type="NCBI Taxonomy" id="4212"/>
    <lineage>
        <taxon>Eukaryota</taxon>
        <taxon>Viridiplantae</taxon>
        <taxon>Streptophyta</taxon>
        <taxon>Embryophyta</taxon>
        <taxon>Tracheophyta</taxon>
        <taxon>Spermatophyta</taxon>
        <taxon>Magnoliopsida</taxon>
        <taxon>eudicotyledons</taxon>
        <taxon>Gunneridae</taxon>
        <taxon>Pentapetalae</taxon>
        <taxon>asterids</taxon>
        <taxon>campanulids</taxon>
        <taxon>Asterales</taxon>
        <taxon>Asteraceae</taxon>
        <taxon>Asteroideae</taxon>
        <taxon>Heliantheae alliance</taxon>
        <taxon>Heliantheae</taxon>
        <taxon>Ambrosia</taxon>
    </lineage>
</organism>
<evidence type="ECO:0000313" key="2">
    <source>
        <dbReference type="Proteomes" id="UP001206925"/>
    </source>
</evidence>
<keyword evidence="2" id="KW-1185">Reference proteome</keyword>
<dbReference type="EMBL" id="JAMZMK010000129">
    <property type="protein sequence ID" value="KAI7757390.1"/>
    <property type="molecule type" value="Genomic_DNA"/>
</dbReference>
<protein>
    <submittedName>
        <fullName evidence="1">Uncharacterized protein</fullName>
    </submittedName>
</protein>
<dbReference type="Proteomes" id="UP001206925">
    <property type="component" value="Unassembled WGS sequence"/>
</dbReference>
<evidence type="ECO:0000313" key="1">
    <source>
        <dbReference type="EMBL" id="KAI7757390.1"/>
    </source>
</evidence>
<name>A0AAD5GVX9_AMBAR</name>
<accession>A0AAD5GVX9</accession>